<protein>
    <recommendedName>
        <fullName evidence="2">Methyltransferase type 12 domain-containing protein</fullName>
    </recommendedName>
</protein>
<feature type="domain" description="Methyltransferase type 12" evidence="2">
    <location>
        <begin position="102"/>
        <end position="207"/>
    </location>
</feature>
<dbReference type="OrthoDB" id="3647at2759"/>
<dbReference type="GeneID" id="54784180"/>
<dbReference type="Gene3D" id="3.40.50.150">
    <property type="entry name" value="Vaccinia Virus protein VP39"/>
    <property type="match status" value="1"/>
</dbReference>
<evidence type="ECO:0000313" key="3">
    <source>
        <dbReference type="EMBL" id="KAA8897016.1"/>
    </source>
</evidence>
<dbReference type="Proteomes" id="UP000449547">
    <property type="component" value="Unassembled WGS sequence"/>
</dbReference>
<dbReference type="InterPro" id="IPR013217">
    <property type="entry name" value="Methyltransf_12"/>
</dbReference>
<evidence type="ECO:0000313" key="4">
    <source>
        <dbReference type="Proteomes" id="UP000449547"/>
    </source>
</evidence>
<dbReference type="VEuPathDB" id="FungiDB:DIURU_005529"/>
<dbReference type="AlphaFoldDB" id="A0A642UD76"/>
<dbReference type="InterPro" id="IPR029063">
    <property type="entry name" value="SAM-dependent_MTases_sf"/>
</dbReference>
<organism evidence="3 4">
    <name type="scientific">Diutina rugosa</name>
    <name type="common">Yeast</name>
    <name type="synonym">Candida rugosa</name>
    <dbReference type="NCBI Taxonomy" id="5481"/>
    <lineage>
        <taxon>Eukaryota</taxon>
        <taxon>Fungi</taxon>
        <taxon>Dikarya</taxon>
        <taxon>Ascomycota</taxon>
        <taxon>Saccharomycotina</taxon>
        <taxon>Pichiomycetes</taxon>
        <taxon>Debaryomycetaceae</taxon>
        <taxon>Diutina</taxon>
    </lineage>
</organism>
<dbReference type="CDD" id="cd02440">
    <property type="entry name" value="AdoMet_MTases"/>
    <property type="match status" value="1"/>
</dbReference>
<dbReference type="EMBL" id="SWFT01000161">
    <property type="protein sequence ID" value="KAA8897016.1"/>
    <property type="molecule type" value="Genomic_DNA"/>
</dbReference>
<dbReference type="Pfam" id="PF08242">
    <property type="entry name" value="Methyltransf_12"/>
    <property type="match status" value="1"/>
</dbReference>
<dbReference type="RefSeq" id="XP_034009758.1">
    <property type="nucleotide sequence ID" value="XM_034158521.1"/>
</dbReference>
<evidence type="ECO:0000256" key="1">
    <source>
        <dbReference type="SAM" id="MobiDB-lite"/>
    </source>
</evidence>
<sequence>MSFNYEDHKKAIAANIKALNPTMAESYEVKPTINASSVLFAKTMLEFDWKHPQQRKSNAESETPVGNPDKDNYGISEADLPSPQTYLKDYPNTIFRPGAKVMDFAAGTGLVTTKLVPYLPGSEIVGVDINPAFLAKFEAKEKALREQGVNISHVEVDIMDPSKKEELDAKFKRQFDIIFCTLSYHHIDNYEDVTVRLCEFLAPGGELIIIDFYNEDLENVDVERLNADESFAVRHMGGLKKEVLHSVLQDKCGLTNVSVAREFRFRMWNEAKFINGHCDKQTIDDLNAGKLPTKQDPVDGTVYLIDSSIVMAIGQQPK</sequence>
<reference evidence="3 4" key="1">
    <citation type="submission" date="2019-07" db="EMBL/GenBank/DDBJ databases">
        <title>Genome assembly of two rare yeast pathogens: Diutina rugosa and Trichomonascus ciferrii.</title>
        <authorList>
            <person name="Mixao V."/>
            <person name="Saus E."/>
            <person name="Hansen A."/>
            <person name="Lass-Flor C."/>
            <person name="Gabaldon T."/>
        </authorList>
    </citation>
    <scope>NUCLEOTIDE SEQUENCE [LARGE SCALE GENOMIC DNA]</scope>
    <source>
        <strain evidence="3 4">CBS 613</strain>
    </source>
</reference>
<dbReference type="OMA" id="KAHEYDN"/>
<feature type="region of interest" description="Disordered" evidence="1">
    <location>
        <begin position="51"/>
        <end position="78"/>
    </location>
</feature>
<keyword evidence="4" id="KW-1185">Reference proteome</keyword>
<dbReference type="SUPFAM" id="SSF53335">
    <property type="entry name" value="S-adenosyl-L-methionine-dependent methyltransferases"/>
    <property type="match status" value="1"/>
</dbReference>
<proteinExistence type="predicted"/>
<accession>A0A642UD76</accession>
<evidence type="ECO:0000259" key="2">
    <source>
        <dbReference type="Pfam" id="PF08242"/>
    </source>
</evidence>
<gene>
    <name evidence="3" type="ORF">DIURU_005529</name>
</gene>
<dbReference type="PANTHER" id="PTHR43861">
    <property type="entry name" value="TRANS-ACONITATE 2-METHYLTRANSFERASE-RELATED"/>
    <property type="match status" value="1"/>
</dbReference>
<name>A0A642UD76_DIURU</name>
<comment type="caution">
    <text evidence="3">The sequence shown here is derived from an EMBL/GenBank/DDBJ whole genome shotgun (WGS) entry which is preliminary data.</text>
</comment>